<gene>
    <name evidence="1" type="ORF">DSM104329_01092</name>
</gene>
<evidence type="ECO:0000313" key="2">
    <source>
        <dbReference type="Proteomes" id="UP001162834"/>
    </source>
</evidence>
<dbReference type="Proteomes" id="UP001162834">
    <property type="component" value="Chromosome"/>
</dbReference>
<evidence type="ECO:0000313" key="1">
    <source>
        <dbReference type="EMBL" id="UGS34710.1"/>
    </source>
</evidence>
<dbReference type="KEGG" id="sbae:DSM104329_01092"/>
<reference evidence="1" key="1">
    <citation type="journal article" date="2022" name="Int. J. Syst. Evol. Microbiol.">
        <title>Pseudomonas aegrilactucae sp. nov. and Pseudomonas morbosilactucae sp. nov., pathogens causing bacterial rot of lettuce in Japan.</title>
        <authorList>
            <person name="Sawada H."/>
            <person name="Fujikawa T."/>
            <person name="Satou M."/>
        </authorList>
    </citation>
    <scope>NUCLEOTIDE SEQUENCE</scope>
    <source>
        <strain evidence="1">0166_1</strain>
    </source>
</reference>
<protein>
    <submittedName>
        <fullName evidence="1">Uncharacterized protein</fullName>
    </submittedName>
</protein>
<name>A0A9E7BYY3_9ACTN</name>
<proteinExistence type="predicted"/>
<sequence length="335" mass="36531">MRRVRYDDVPWDDHAALKELAGSRDLDPHPKFCPSDRFELVRIVNERLLSVDPTEYVAAMRISRVHKFWSERNRDPALAAHHTHLRRVWLWEALCRQPSDAHRAAILNALGEWRPSADAQHVADDAVRVIAVCTVPHELVRLARSLREGDPALPHLAVIAAHRAVAYADISAAGDPRAAGERSMARHSLAACLRRTDRSRDAVELARATIAVQSDGPVGWTILTGATRDLHGGASAVEVVDEAVDRMGVEVAAADPYFASAAAAAYRAAGMPGHADAWQLAAEPLNGHSQPSRQEALERAGQFAAVLRQRRQHGEAGLIEHLVAQARRAIAPAPG</sequence>
<dbReference type="EMBL" id="CP087164">
    <property type="protein sequence ID" value="UGS34710.1"/>
    <property type="molecule type" value="Genomic_DNA"/>
</dbReference>
<dbReference type="AlphaFoldDB" id="A0A9E7BYY3"/>
<accession>A0A9E7BYY3</accession>
<organism evidence="1 2">
    <name type="scientific">Capillimicrobium parvum</name>
    <dbReference type="NCBI Taxonomy" id="2884022"/>
    <lineage>
        <taxon>Bacteria</taxon>
        <taxon>Bacillati</taxon>
        <taxon>Actinomycetota</taxon>
        <taxon>Thermoleophilia</taxon>
        <taxon>Solirubrobacterales</taxon>
        <taxon>Capillimicrobiaceae</taxon>
        <taxon>Capillimicrobium</taxon>
    </lineage>
</organism>
<keyword evidence="2" id="KW-1185">Reference proteome</keyword>